<comment type="cofactor">
    <cofactor evidence="1">
        <name>pyridoxal 5'-phosphate</name>
        <dbReference type="ChEBI" id="CHEBI:597326"/>
    </cofactor>
</comment>
<gene>
    <name evidence="6" type="ORF">METZ01_LOCUS20508</name>
</gene>
<keyword evidence="4" id="KW-0663">Pyridoxal phosphate</keyword>
<feature type="non-terminal residue" evidence="6">
    <location>
        <position position="1"/>
    </location>
</feature>
<evidence type="ECO:0000256" key="1">
    <source>
        <dbReference type="ARBA" id="ARBA00001933"/>
    </source>
</evidence>
<dbReference type="Gene3D" id="3.40.640.10">
    <property type="entry name" value="Type I PLP-dependent aspartate aminotransferase-like (Major domain)"/>
    <property type="match status" value="1"/>
</dbReference>
<evidence type="ECO:0000256" key="4">
    <source>
        <dbReference type="ARBA" id="ARBA00022898"/>
    </source>
</evidence>
<dbReference type="NCBIfam" id="NF002878">
    <property type="entry name" value="PRK03321.1"/>
    <property type="match status" value="1"/>
</dbReference>
<dbReference type="InterPro" id="IPR015421">
    <property type="entry name" value="PyrdxlP-dep_Trfase_major"/>
</dbReference>
<dbReference type="CDD" id="cd00609">
    <property type="entry name" value="AAT_like"/>
    <property type="match status" value="1"/>
</dbReference>
<dbReference type="GO" id="GO:0004400">
    <property type="term" value="F:histidinol-phosphate transaminase activity"/>
    <property type="evidence" value="ECO:0007669"/>
    <property type="project" value="InterPro"/>
</dbReference>
<dbReference type="EMBL" id="UINC01001017">
    <property type="protein sequence ID" value="SUZ67654.1"/>
    <property type="molecule type" value="Genomic_DNA"/>
</dbReference>
<proteinExistence type="inferred from homology"/>
<dbReference type="InterPro" id="IPR024892">
    <property type="entry name" value="ArAT"/>
</dbReference>
<dbReference type="GO" id="GO:0030170">
    <property type="term" value="F:pyridoxal phosphate binding"/>
    <property type="evidence" value="ECO:0007669"/>
    <property type="project" value="InterPro"/>
</dbReference>
<dbReference type="InterPro" id="IPR015422">
    <property type="entry name" value="PyrdxlP-dep_Trfase_small"/>
</dbReference>
<feature type="domain" description="Aminotransferase class I/classII large" evidence="5">
    <location>
        <begin position="33"/>
        <end position="356"/>
    </location>
</feature>
<dbReference type="GO" id="GO:0000105">
    <property type="term" value="P:L-histidine biosynthetic process"/>
    <property type="evidence" value="ECO:0007669"/>
    <property type="project" value="InterPro"/>
</dbReference>
<dbReference type="Pfam" id="PF00155">
    <property type="entry name" value="Aminotran_1_2"/>
    <property type="match status" value="1"/>
</dbReference>
<reference evidence="6" key="1">
    <citation type="submission" date="2018-05" db="EMBL/GenBank/DDBJ databases">
        <authorList>
            <person name="Lanie J.A."/>
            <person name="Ng W.-L."/>
            <person name="Kazmierczak K.M."/>
            <person name="Andrzejewski T.M."/>
            <person name="Davidsen T.M."/>
            <person name="Wayne K.J."/>
            <person name="Tettelin H."/>
            <person name="Glass J.I."/>
            <person name="Rusch D."/>
            <person name="Podicherti R."/>
            <person name="Tsui H.-C.T."/>
            <person name="Winkler M.E."/>
        </authorList>
    </citation>
    <scope>NUCLEOTIDE SEQUENCE</scope>
</reference>
<dbReference type="PANTHER" id="PTHR43643">
    <property type="entry name" value="HISTIDINOL-PHOSPHATE AMINOTRANSFERASE 2"/>
    <property type="match status" value="1"/>
</dbReference>
<organism evidence="6">
    <name type="scientific">marine metagenome</name>
    <dbReference type="NCBI Taxonomy" id="408172"/>
    <lineage>
        <taxon>unclassified sequences</taxon>
        <taxon>metagenomes</taxon>
        <taxon>ecological metagenomes</taxon>
    </lineage>
</organism>
<dbReference type="InterPro" id="IPR050106">
    <property type="entry name" value="HistidinolP_aminotransfase"/>
</dbReference>
<dbReference type="AlphaFoldDB" id="A0A381PM12"/>
<evidence type="ECO:0000259" key="5">
    <source>
        <dbReference type="Pfam" id="PF00155"/>
    </source>
</evidence>
<dbReference type="Gene3D" id="3.90.1150.10">
    <property type="entry name" value="Aspartate Aminotransferase, domain 1"/>
    <property type="match status" value="1"/>
</dbReference>
<keyword evidence="3" id="KW-0808">Transferase</keyword>
<dbReference type="InterPro" id="IPR005861">
    <property type="entry name" value="HisP_aminotrans"/>
</dbReference>
<dbReference type="InterPro" id="IPR004839">
    <property type="entry name" value="Aminotransferase_I/II_large"/>
</dbReference>
<name>A0A381PM12_9ZZZZ</name>
<evidence type="ECO:0000256" key="3">
    <source>
        <dbReference type="ARBA" id="ARBA00022679"/>
    </source>
</evidence>
<protein>
    <recommendedName>
        <fullName evidence="5">Aminotransferase class I/classII large domain-containing protein</fullName>
    </recommendedName>
</protein>
<accession>A0A381PM12</accession>
<dbReference type="HAMAP" id="MF_01023">
    <property type="entry name" value="HisC_aminotrans_2"/>
    <property type="match status" value="1"/>
</dbReference>
<dbReference type="InterPro" id="IPR015424">
    <property type="entry name" value="PyrdxlP-dep_Trfase"/>
</dbReference>
<dbReference type="PANTHER" id="PTHR43643:SF3">
    <property type="entry name" value="HISTIDINOL-PHOSPHATE AMINOTRANSFERASE"/>
    <property type="match status" value="1"/>
</dbReference>
<keyword evidence="2" id="KW-0032">Aminotransferase</keyword>
<sequence length="359" mass="38353">VSGRPRAVVDGLPQYKPGKSAAQAAADHQLDEAIKLASNESSYGPLPSVLAAIVSEANSLNRYPDHRGEAVRDALANKHGVDVSQVTVGCGSVGLLQQAFMAYVDAGDEVVYPWRSFEVHPVFSAIAEAKAVTVPLNGQSFDLEAVAAAVTDQTKLVILSTPNNPTGTVCSTKDLNHLLESINSEVVVIIDEAYLEFVTDQSVANAVTEILPQHSNAAVFRTFSKAYGLANLRVGYAVGHPEVVGAIDKVALPFLVNGLAQTAVLASLEPQAETELKVRVDEVISERSRVSTELEAQGWPVTPSQANFVWLPVEEQAGALFQRLESMGVVTRPFENEGLRVTVGSPAENDRFLEVIGSR</sequence>
<evidence type="ECO:0000256" key="2">
    <source>
        <dbReference type="ARBA" id="ARBA00022576"/>
    </source>
</evidence>
<dbReference type="NCBIfam" id="TIGR01141">
    <property type="entry name" value="hisC"/>
    <property type="match status" value="1"/>
</dbReference>
<dbReference type="SUPFAM" id="SSF53383">
    <property type="entry name" value="PLP-dependent transferases"/>
    <property type="match status" value="1"/>
</dbReference>
<evidence type="ECO:0000313" key="6">
    <source>
        <dbReference type="EMBL" id="SUZ67654.1"/>
    </source>
</evidence>